<dbReference type="Proteomes" id="UP000784294">
    <property type="component" value="Unassembled WGS sequence"/>
</dbReference>
<accession>A0A448WHU4</accession>
<organism evidence="2 3">
    <name type="scientific">Protopolystoma xenopodis</name>
    <dbReference type="NCBI Taxonomy" id="117903"/>
    <lineage>
        <taxon>Eukaryota</taxon>
        <taxon>Metazoa</taxon>
        <taxon>Spiralia</taxon>
        <taxon>Lophotrochozoa</taxon>
        <taxon>Platyhelminthes</taxon>
        <taxon>Monogenea</taxon>
        <taxon>Polyopisthocotylea</taxon>
        <taxon>Polystomatidea</taxon>
        <taxon>Polystomatidae</taxon>
        <taxon>Protopolystoma</taxon>
    </lineage>
</organism>
<sequence length="105" mass="11114">MSLSVSLAASTMTETDRLADRVDEWALAAGQPVSRAPHAAGAQSPTQPPAVSSNARASLDSARAGRRARQLSTTSHGACQLHWHELRSRLPSKGQQCASRLRSVA</sequence>
<proteinExistence type="predicted"/>
<name>A0A448WHU4_9PLAT</name>
<gene>
    <name evidence="2" type="ORF">PXEA_LOCUS5644</name>
</gene>
<protein>
    <submittedName>
        <fullName evidence="2">Uncharacterized protein</fullName>
    </submittedName>
</protein>
<evidence type="ECO:0000313" key="3">
    <source>
        <dbReference type="Proteomes" id="UP000784294"/>
    </source>
</evidence>
<feature type="compositionally biased region" description="Polar residues" evidence="1">
    <location>
        <begin position="43"/>
        <end position="56"/>
    </location>
</feature>
<dbReference type="AlphaFoldDB" id="A0A448WHU4"/>
<evidence type="ECO:0000313" key="2">
    <source>
        <dbReference type="EMBL" id="VEL12204.1"/>
    </source>
</evidence>
<keyword evidence="3" id="KW-1185">Reference proteome</keyword>
<dbReference type="EMBL" id="CAAALY010014091">
    <property type="protein sequence ID" value="VEL12204.1"/>
    <property type="molecule type" value="Genomic_DNA"/>
</dbReference>
<evidence type="ECO:0000256" key="1">
    <source>
        <dbReference type="SAM" id="MobiDB-lite"/>
    </source>
</evidence>
<reference evidence="2" key="1">
    <citation type="submission" date="2018-11" db="EMBL/GenBank/DDBJ databases">
        <authorList>
            <consortium name="Pathogen Informatics"/>
        </authorList>
    </citation>
    <scope>NUCLEOTIDE SEQUENCE</scope>
</reference>
<comment type="caution">
    <text evidence="2">The sequence shown here is derived from an EMBL/GenBank/DDBJ whole genome shotgun (WGS) entry which is preliminary data.</text>
</comment>
<feature type="region of interest" description="Disordered" evidence="1">
    <location>
        <begin position="29"/>
        <end position="78"/>
    </location>
</feature>